<proteinExistence type="inferred from homology"/>
<dbReference type="SMART" id="SM00082">
    <property type="entry name" value="LRRCT"/>
    <property type="match status" value="1"/>
</dbReference>
<comment type="similarity">
    <text evidence="13">Belongs to the LRFN family.</text>
</comment>
<evidence type="ECO:0000313" key="21">
    <source>
        <dbReference type="EMBL" id="ELW72399.1"/>
    </source>
</evidence>
<dbReference type="SMART" id="SM00408">
    <property type="entry name" value="IGc2"/>
    <property type="match status" value="1"/>
</dbReference>
<dbReference type="SUPFAM" id="SSF48726">
    <property type="entry name" value="Immunoglobulin"/>
    <property type="match status" value="1"/>
</dbReference>
<keyword evidence="7" id="KW-0770">Synapse</keyword>
<dbReference type="InterPro" id="IPR013783">
    <property type="entry name" value="Ig-like_fold"/>
</dbReference>
<keyword evidence="3 17" id="KW-0812">Transmembrane</keyword>
<dbReference type="Proteomes" id="UP000011518">
    <property type="component" value="Unassembled WGS sequence"/>
</dbReference>
<evidence type="ECO:0000256" key="15">
    <source>
        <dbReference type="ARBA" id="ARBA00077887"/>
    </source>
</evidence>
<keyword evidence="4 18" id="KW-0732">Signal</keyword>
<dbReference type="InterPro" id="IPR036116">
    <property type="entry name" value="FN3_sf"/>
</dbReference>
<evidence type="ECO:0000256" key="8">
    <source>
        <dbReference type="ARBA" id="ARBA00023136"/>
    </source>
</evidence>
<keyword evidence="2" id="KW-0433">Leucine-rich repeat</keyword>
<accession>L9LCH6</accession>
<evidence type="ECO:0000256" key="12">
    <source>
        <dbReference type="ARBA" id="ARBA00034112"/>
    </source>
</evidence>
<evidence type="ECO:0000256" key="10">
    <source>
        <dbReference type="ARBA" id="ARBA00023180"/>
    </source>
</evidence>
<keyword evidence="11" id="KW-0393">Immunoglobulin domain</keyword>
<evidence type="ECO:0000256" key="3">
    <source>
        <dbReference type="ARBA" id="ARBA00022692"/>
    </source>
</evidence>
<dbReference type="STRING" id="246437.L9LCH6"/>
<evidence type="ECO:0000256" key="16">
    <source>
        <dbReference type="SAM" id="MobiDB-lite"/>
    </source>
</evidence>
<dbReference type="Pfam" id="PF13927">
    <property type="entry name" value="Ig_3"/>
    <property type="match status" value="1"/>
</dbReference>
<feature type="compositionally biased region" description="Basic residues" evidence="16">
    <location>
        <begin position="917"/>
        <end position="930"/>
    </location>
</feature>
<dbReference type="eggNOG" id="KOG0619">
    <property type="taxonomic scope" value="Eukaryota"/>
</dbReference>
<dbReference type="PROSITE" id="PS51450">
    <property type="entry name" value="LRR"/>
    <property type="match status" value="2"/>
</dbReference>
<dbReference type="SUPFAM" id="SSF49265">
    <property type="entry name" value="Fibronectin type III"/>
    <property type="match status" value="1"/>
</dbReference>
<evidence type="ECO:0000256" key="9">
    <source>
        <dbReference type="ARBA" id="ARBA00023157"/>
    </source>
</evidence>
<feature type="domain" description="Fibronectin type-III" evidence="20">
    <location>
        <begin position="623"/>
        <end position="719"/>
    </location>
</feature>
<dbReference type="Pfam" id="PF13855">
    <property type="entry name" value="LRR_8"/>
    <property type="match status" value="4"/>
</dbReference>
<dbReference type="PROSITE" id="PS50835">
    <property type="entry name" value="IG_LIKE"/>
    <property type="match status" value="1"/>
</dbReference>
<protein>
    <recommendedName>
        <fullName evidence="14">Leucine-rich repeat and fibronectin type III domain-containing protein 1</fullName>
    </recommendedName>
    <alternativeName>
        <fullName evidence="15">Synaptic adhesion-like molecule 2</fullName>
    </alternativeName>
</protein>
<dbReference type="InterPro" id="IPR007110">
    <property type="entry name" value="Ig-like_dom"/>
</dbReference>
<evidence type="ECO:0000256" key="1">
    <source>
        <dbReference type="ARBA" id="ARBA00004479"/>
    </source>
</evidence>
<reference evidence="22" key="2">
    <citation type="journal article" date="2013" name="Nat. Commun.">
        <title>Genome of the Chinese tree shrew.</title>
        <authorList>
            <person name="Fan Y."/>
            <person name="Huang Z.Y."/>
            <person name="Cao C.C."/>
            <person name="Chen C.S."/>
            <person name="Chen Y.X."/>
            <person name="Fan D.D."/>
            <person name="He J."/>
            <person name="Hou H.L."/>
            <person name="Hu L."/>
            <person name="Hu X.T."/>
            <person name="Jiang X.T."/>
            <person name="Lai R."/>
            <person name="Lang Y.S."/>
            <person name="Liang B."/>
            <person name="Liao S.G."/>
            <person name="Mu D."/>
            <person name="Ma Y.Y."/>
            <person name="Niu Y.Y."/>
            <person name="Sun X.Q."/>
            <person name="Xia J.Q."/>
            <person name="Xiao J."/>
            <person name="Xiong Z.Q."/>
            <person name="Xu L."/>
            <person name="Yang L."/>
            <person name="Zhang Y."/>
            <person name="Zhao W."/>
            <person name="Zhao X.D."/>
            <person name="Zheng Y.T."/>
            <person name="Zhou J.M."/>
            <person name="Zhu Y.B."/>
            <person name="Zhang G.J."/>
            <person name="Wang J."/>
            <person name="Yao Y.G."/>
        </authorList>
    </citation>
    <scope>NUCLEOTIDE SEQUENCE [LARGE SCALE GENOMIC DNA]</scope>
</reference>
<organism evidence="21 22">
    <name type="scientific">Tupaia chinensis</name>
    <name type="common">Chinese tree shrew</name>
    <name type="synonym">Tupaia belangeri chinensis</name>
    <dbReference type="NCBI Taxonomy" id="246437"/>
    <lineage>
        <taxon>Eukaryota</taxon>
        <taxon>Metazoa</taxon>
        <taxon>Chordata</taxon>
        <taxon>Craniata</taxon>
        <taxon>Vertebrata</taxon>
        <taxon>Euteleostomi</taxon>
        <taxon>Mammalia</taxon>
        <taxon>Eutheria</taxon>
        <taxon>Euarchontoglires</taxon>
        <taxon>Scandentia</taxon>
        <taxon>Tupaiidae</taxon>
        <taxon>Tupaia</taxon>
    </lineage>
</organism>
<dbReference type="FunFam" id="2.60.40.10:FF:000091">
    <property type="entry name" value="Leucine-rich repeat and fibronectin type III domain-containing protein 1"/>
    <property type="match status" value="1"/>
</dbReference>
<dbReference type="EMBL" id="KB320418">
    <property type="protein sequence ID" value="ELW72399.1"/>
    <property type="molecule type" value="Genomic_DNA"/>
</dbReference>
<dbReference type="InterPro" id="IPR050467">
    <property type="entry name" value="LRFN"/>
</dbReference>
<dbReference type="InterPro" id="IPR003591">
    <property type="entry name" value="Leu-rich_rpt_typical-subtyp"/>
</dbReference>
<evidence type="ECO:0000256" key="18">
    <source>
        <dbReference type="SAM" id="SignalP"/>
    </source>
</evidence>
<feature type="chain" id="PRO_5004000735" description="Leucine-rich repeat and fibronectin type III domain-containing protein 1" evidence="18">
    <location>
        <begin position="32"/>
        <end position="966"/>
    </location>
</feature>
<evidence type="ECO:0000256" key="6">
    <source>
        <dbReference type="ARBA" id="ARBA00022989"/>
    </source>
</evidence>
<reference evidence="22" key="1">
    <citation type="submission" date="2012-07" db="EMBL/GenBank/DDBJ databases">
        <title>Genome of the Chinese tree shrew, a rising model animal genetically related to primates.</title>
        <authorList>
            <person name="Zhang G."/>
            <person name="Fan Y."/>
            <person name="Yao Y."/>
            <person name="Huang Z."/>
        </authorList>
    </citation>
    <scope>NUCLEOTIDE SEQUENCE [LARGE SCALE GENOMIC DNA]</scope>
</reference>
<dbReference type="InterPro" id="IPR003598">
    <property type="entry name" value="Ig_sub2"/>
</dbReference>
<dbReference type="FunCoup" id="L9LCH6">
    <property type="interactions" value="377"/>
</dbReference>
<evidence type="ECO:0000256" key="5">
    <source>
        <dbReference type="ARBA" id="ARBA00022737"/>
    </source>
</evidence>
<keyword evidence="5" id="KW-0677">Repeat</keyword>
<dbReference type="AlphaFoldDB" id="L9LCH6"/>
<feature type="domain" description="Ig-like" evidence="19">
    <location>
        <begin position="496"/>
        <end position="583"/>
    </location>
</feature>
<dbReference type="FunFam" id="3.80.10.10:FF:000016">
    <property type="entry name" value="Leucine-rich repeat and fibronectin type III domain-containing protein 1"/>
    <property type="match status" value="1"/>
</dbReference>
<feature type="region of interest" description="Disordered" evidence="16">
    <location>
        <begin position="766"/>
        <end position="800"/>
    </location>
</feature>
<evidence type="ECO:0000256" key="14">
    <source>
        <dbReference type="ARBA" id="ARBA00074203"/>
    </source>
</evidence>
<dbReference type="PANTHER" id="PTHR45842:SF7">
    <property type="entry name" value="LEUCINE-RICH REPEAT AND FIBRONECTIN TYPE III DOMAIN-CONTAINING PROTEIN 1"/>
    <property type="match status" value="1"/>
</dbReference>
<dbReference type="InterPro" id="IPR032675">
    <property type="entry name" value="LRR_dom_sf"/>
</dbReference>
<evidence type="ECO:0000256" key="11">
    <source>
        <dbReference type="ARBA" id="ARBA00023319"/>
    </source>
</evidence>
<evidence type="ECO:0000259" key="20">
    <source>
        <dbReference type="PROSITE" id="PS50853"/>
    </source>
</evidence>
<feature type="signal peptide" evidence="18">
    <location>
        <begin position="1"/>
        <end position="31"/>
    </location>
</feature>
<dbReference type="InterPro" id="IPR003599">
    <property type="entry name" value="Ig_sub"/>
</dbReference>
<dbReference type="SMART" id="SM00409">
    <property type="entry name" value="IG"/>
    <property type="match status" value="1"/>
</dbReference>
<dbReference type="GO" id="GO:0098839">
    <property type="term" value="C:postsynaptic density membrane"/>
    <property type="evidence" value="ECO:0007669"/>
    <property type="project" value="UniProtKB-SubCell"/>
</dbReference>
<evidence type="ECO:0000256" key="7">
    <source>
        <dbReference type="ARBA" id="ARBA00023018"/>
    </source>
</evidence>
<keyword evidence="22" id="KW-1185">Reference proteome</keyword>
<evidence type="ECO:0000313" key="22">
    <source>
        <dbReference type="Proteomes" id="UP000011518"/>
    </source>
</evidence>
<evidence type="ECO:0000256" key="2">
    <source>
        <dbReference type="ARBA" id="ARBA00022614"/>
    </source>
</evidence>
<keyword evidence="10" id="KW-0325">Glycoprotein</keyword>
<keyword evidence="6 17" id="KW-1133">Transmembrane helix</keyword>
<dbReference type="FunFam" id="3.80.10.10:FF:000019">
    <property type="entry name" value="leucine-rich repeat and fibronectin type III domain-containing protein 1"/>
    <property type="match status" value="1"/>
</dbReference>
<dbReference type="CDD" id="cd00063">
    <property type="entry name" value="FN3"/>
    <property type="match status" value="1"/>
</dbReference>
<evidence type="ECO:0000256" key="13">
    <source>
        <dbReference type="ARBA" id="ARBA00038433"/>
    </source>
</evidence>
<evidence type="ECO:0000259" key="19">
    <source>
        <dbReference type="PROSITE" id="PS50835"/>
    </source>
</evidence>
<keyword evidence="9" id="KW-1015">Disulfide bond</keyword>
<keyword evidence="8 17" id="KW-0472">Membrane</keyword>
<dbReference type="Gene3D" id="3.80.10.10">
    <property type="entry name" value="Ribonuclease Inhibitor"/>
    <property type="match status" value="3"/>
</dbReference>
<dbReference type="PROSITE" id="PS50853">
    <property type="entry name" value="FN3"/>
    <property type="match status" value="1"/>
</dbReference>
<dbReference type="InParanoid" id="L9LCH6"/>
<dbReference type="InterPro" id="IPR000483">
    <property type="entry name" value="Cys-rich_flank_reg_C"/>
</dbReference>
<dbReference type="InterPro" id="IPR003961">
    <property type="entry name" value="FN3_dom"/>
</dbReference>
<dbReference type="Gene3D" id="2.60.40.10">
    <property type="entry name" value="Immunoglobulins"/>
    <property type="match status" value="2"/>
</dbReference>
<sequence>MAPGLFFSALLSPPPAALPFLLLLWAGTSRGQPCPGRCFCQNVAPTLTMLCAKTGLLFVPPAIDRRVVELRLTDNFIAAVRRRDFANMTSLVHLTLSRNTIGQVAAGAFADLRALRALHLDSNRLAEVRGDQLRGLGNLRHLILGNNQIRRVESAAFDAFLSTVEDLDLSYNNLEALPWEAVGQMVNLNTLTLDHNLIDHIAEGTFVQLHKLVRLDMTSNRLASQPSCLPTAPWLQASSSRRSPPPLCAKTGLLFVPPAIDRRVVELRLTDNFIAAVRRRDFANMTSLVHLTLSRNTIGQVAAGAFADLRALRALHLDSNRLAEVRGDQLRGLGNLRHLILGNNQIRRVESAAFDAFLSTVEDLDLSYNNLEALPWEAVGQMVNLNTLTLDHNLIDHIAEGTFVQLHKLVRLDMTSNRLHKLPPDGLFLRSQGTGPKPPTPLTVSFGGNPLHCNCELLWLRRLTREDDLETCATPEHLTDRYFWSIPEEEFLCEPPLITRQAGGRALVVEGQAVSLRCRAVGDPEPVVHWVAPDGRLLGNSSRTRVRGDGTLDVTITTLRDSGTFTCIASNAAGGATSLAPVGVCVVPLPLMAPPPAAPPPLTEPGSSDIATPGRPGANDSVAERRLVAAELTSNSVLIRWPAQRPVPGIRMYQVQYNSSVDDSLVYRMIPSTSQTFLVNDLAAGRAYDLCVLAVYDDGATALPATRVVGCVQFTTAGDPAPCRPLRAHFLGGTMIIAIGGVIVASVLVFIVLLMIRYKVYGDGDSRRVKSTPRSPPRVSHVCSQTNGAGAPQAPPPPAQDRYEALREVAFSAAAPVAVEAKATAADAASAEPEAVLGRSLGGSATSLCLLPSEETSGEESRATVGPRRSRSGALGPPTSAPPTLALVPGGASGRPRPQQRYSFDGDYGALFQSHSYPRRARRTKRHRSTPHLDGAGGGAAGEDGDLGLGSARARLAFTSNEWMTF</sequence>
<dbReference type="InterPro" id="IPR036179">
    <property type="entry name" value="Ig-like_dom_sf"/>
</dbReference>
<feature type="region of interest" description="Disordered" evidence="16">
    <location>
        <begin position="597"/>
        <end position="619"/>
    </location>
</feature>
<evidence type="ECO:0000256" key="4">
    <source>
        <dbReference type="ARBA" id="ARBA00022729"/>
    </source>
</evidence>
<evidence type="ECO:0000256" key="17">
    <source>
        <dbReference type="SAM" id="Phobius"/>
    </source>
</evidence>
<dbReference type="FunFam" id="2.60.40.10:FF:000235">
    <property type="entry name" value="Leucine-rich repeat and fibronectin type III domain-containing 2"/>
    <property type="match status" value="1"/>
</dbReference>
<dbReference type="SMART" id="SM00369">
    <property type="entry name" value="LRR_TYP"/>
    <property type="match status" value="12"/>
</dbReference>
<feature type="region of interest" description="Disordered" evidence="16">
    <location>
        <begin position="852"/>
        <end position="945"/>
    </location>
</feature>
<dbReference type="PANTHER" id="PTHR45842">
    <property type="entry name" value="SYNAPTIC ADHESION-LIKE MOLECULE SALM"/>
    <property type="match status" value="1"/>
</dbReference>
<feature type="transmembrane region" description="Helical" evidence="17">
    <location>
        <begin position="730"/>
        <end position="758"/>
    </location>
</feature>
<dbReference type="InterPro" id="IPR001611">
    <property type="entry name" value="Leu-rich_rpt"/>
</dbReference>
<name>L9LCH6_TUPCH</name>
<gene>
    <name evidence="21" type="ORF">TREES_T100012830</name>
</gene>
<comment type="subcellular location">
    <subcellularLocation>
        <location evidence="1">Membrane</location>
        <topology evidence="1">Single-pass type I membrane protein</topology>
    </subcellularLocation>
    <subcellularLocation>
        <location evidence="12">Postsynaptic density membrane</location>
    </subcellularLocation>
</comment>
<dbReference type="SUPFAM" id="SSF52058">
    <property type="entry name" value="L domain-like"/>
    <property type="match status" value="2"/>
</dbReference>
<dbReference type="Pfam" id="PF00041">
    <property type="entry name" value="fn3"/>
    <property type="match status" value="1"/>
</dbReference>